<reference evidence="5" key="1">
    <citation type="journal article" date="2019" name="Int. J. Syst. Evol. Microbiol.">
        <title>The Global Catalogue of Microorganisms (GCM) 10K type strain sequencing project: providing services to taxonomists for standard genome sequencing and annotation.</title>
        <authorList>
            <consortium name="The Broad Institute Genomics Platform"/>
            <consortium name="The Broad Institute Genome Sequencing Center for Infectious Disease"/>
            <person name="Wu L."/>
            <person name="Ma J."/>
        </authorList>
    </citation>
    <scope>NUCLEOTIDE SEQUENCE [LARGE SCALE GENOMIC DNA]</scope>
    <source>
        <strain evidence="5">CGMCC 1.12769</strain>
    </source>
</reference>
<dbReference type="InterPro" id="IPR050882">
    <property type="entry name" value="Prepilin_peptidase/N-MTase"/>
</dbReference>
<feature type="domain" description="Prepilin type IV endopeptidase peptidase" evidence="3">
    <location>
        <begin position="8"/>
        <end position="109"/>
    </location>
</feature>
<dbReference type="Proteomes" id="UP000659344">
    <property type="component" value="Unassembled WGS sequence"/>
</dbReference>
<evidence type="ECO:0000259" key="3">
    <source>
        <dbReference type="Pfam" id="PF01478"/>
    </source>
</evidence>
<comment type="caution">
    <text evidence="4">The sequence shown here is derived from an EMBL/GenBank/DDBJ whole genome shotgun (WGS) entry which is preliminary data.</text>
</comment>
<evidence type="ECO:0000256" key="2">
    <source>
        <dbReference type="SAM" id="Phobius"/>
    </source>
</evidence>
<organism evidence="4 5">
    <name type="scientific">Paenibacillus segetis</name>
    <dbReference type="NCBI Taxonomy" id="1325360"/>
    <lineage>
        <taxon>Bacteria</taxon>
        <taxon>Bacillati</taxon>
        <taxon>Bacillota</taxon>
        <taxon>Bacilli</taxon>
        <taxon>Bacillales</taxon>
        <taxon>Paenibacillaceae</taxon>
        <taxon>Paenibacillus</taxon>
    </lineage>
</organism>
<sequence length="168" mass="18100">MHIEYWGCFILLSVAFITDMRSMKIPNFVTMGGMILGILFHTMMDGSSGLVFALQGAGTGFGLMLILYLLGAVGGGDVKLFGGVGAWCGIGLTLSTMMYSIFAAGCIGLIILIWRRDLFNRLRGVLSSLLGSIVLKSLVPIQANAKGHLQFPFMLAVLPGAIMAFYYF</sequence>
<dbReference type="PANTHER" id="PTHR30487">
    <property type="entry name" value="TYPE 4 PREPILIN-LIKE PROTEINS LEADER PEPTIDE-PROCESSING ENZYME"/>
    <property type="match status" value="1"/>
</dbReference>
<evidence type="ECO:0000313" key="4">
    <source>
        <dbReference type="EMBL" id="GGH13247.1"/>
    </source>
</evidence>
<gene>
    <name evidence="4" type="ORF">GCM10008013_06180</name>
</gene>
<keyword evidence="2" id="KW-1133">Transmembrane helix</keyword>
<feature type="transmembrane region" description="Helical" evidence="2">
    <location>
        <begin position="25"/>
        <end position="43"/>
    </location>
</feature>
<feature type="transmembrane region" description="Helical" evidence="2">
    <location>
        <begin position="50"/>
        <end position="70"/>
    </location>
</feature>
<dbReference type="EMBL" id="BMFT01000001">
    <property type="protein sequence ID" value="GGH13247.1"/>
    <property type="molecule type" value="Genomic_DNA"/>
</dbReference>
<proteinExistence type="inferred from homology"/>
<accession>A0ABQ1Y6L2</accession>
<dbReference type="Gene3D" id="1.20.120.1220">
    <property type="match status" value="1"/>
</dbReference>
<dbReference type="Pfam" id="PF01478">
    <property type="entry name" value="Peptidase_A24"/>
    <property type="match status" value="1"/>
</dbReference>
<name>A0ABQ1Y6L2_9BACL</name>
<keyword evidence="2" id="KW-0472">Membrane</keyword>
<evidence type="ECO:0000256" key="1">
    <source>
        <dbReference type="ARBA" id="ARBA00005801"/>
    </source>
</evidence>
<feature type="transmembrane region" description="Helical" evidence="2">
    <location>
        <begin position="90"/>
        <end position="113"/>
    </location>
</feature>
<protein>
    <recommendedName>
        <fullName evidence="3">Prepilin type IV endopeptidase peptidase domain-containing protein</fullName>
    </recommendedName>
</protein>
<feature type="transmembrane region" description="Helical" evidence="2">
    <location>
        <begin position="149"/>
        <end position="167"/>
    </location>
</feature>
<keyword evidence="2" id="KW-0812">Transmembrane</keyword>
<keyword evidence="5" id="KW-1185">Reference proteome</keyword>
<evidence type="ECO:0000313" key="5">
    <source>
        <dbReference type="Proteomes" id="UP000659344"/>
    </source>
</evidence>
<dbReference type="RefSeq" id="WP_188535710.1">
    <property type="nucleotide sequence ID" value="NZ_BMFT01000001.1"/>
</dbReference>
<dbReference type="PANTHER" id="PTHR30487:SF0">
    <property type="entry name" value="PREPILIN LEADER PEPTIDASE_N-METHYLTRANSFERASE-RELATED"/>
    <property type="match status" value="1"/>
</dbReference>
<dbReference type="InterPro" id="IPR000045">
    <property type="entry name" value="Prepilin_IV_endopep_pep"/>
</dbReference>
<comment type="similarity">
    <text evidence="1">Belongs to the peptidase A24 family.</text>
</comment>